<keyword evidence="1" id="KW-1133">Transmembrane helix</keyword>
<feature type="transmembrane region" description="Helical" evidence="1">
    <location>
        <begin position="12"/>
        <end position="34"/>
    </location>
</feature>
<dbReference type="EMBL" id="BAABIQ010000001">
    <property type="protein sequence ID" value="GAA4777811.1"/>
    <property type="molecule type" value="Genomic_DNA"/>
</dbReference>
<organism evidence="2 3">
    <name type="scientific">Olivibacter ginsenosidimutans</name>
    <dbReference type="NCBI Taxonomy" id="1176537"/>
    <lineage>
        <taxon>Bacteria</taxon>
        <taxon>Pseudomonadati</taxon>
        <taxon>Bacteroidota</taxon>
        <taxon>Sphingobacteriia</taxon>
        <taxon>Sphingobacteriales</taxon>
        <taxon>Sphingobacteriaceae</taxon>
        <taxon>Olivibacter</taxon>
    </lineage>
</organism>
<keyword evidence="1" id="KW-0812">Transmembrane</keyword>
<accession>A0ABP9ABG9</accession>
<name>A0ABP9ABG9_9SPHI</name>
<protein>
    <submittedName>
        <fullName evidence="2">Uncharacterized protein</fullName>
    </submittedName>
</protein>
<reference evidence="3" key="1">
    <citation type="journal article" date="2019" name="Int. J. Syst. Evol. Microbiol.">
        <title>The Global Catalogue of Microorganisms (GCM) 10K type strain sequencing project: providing services to taxonomists for standard genome sequencing and annotation.</title>
        <authorList>
            <consortium name="The Broad Institute Genomics Platform"/>
            <consortium name="The Broad Institute Genome Sequencing Center for Infectious Disease"/>
            <person name="Wu L."/>
            <person name="Ma J."/>
        </authorList>
    </citation>
    <scope>NUCLEOTIDE SEQUENCE [LARGE SCALE GENOMIC DNA]</scope>
    <source>
        <strain evidence="3">JCM 18200</strain>
    </source>
</reference>
<keyword evidence="3" id="KW-1185">Reference proteome</keyword>
<evidence type="ECO:0000313" key="2">
    <source>
        <dbReference type="EMBL" id="GAA4777811.1"/>
    </source>
</evidence>
<keyword evidence="1" id="KW-0472">Membrane</keyword>
<evidence type="ECO:0000256" key="1">
    <source>
        <dbReference type="SAM" id="Phobius"/>
    </source>
</evidence>
<proteinExistence type="predicted"/>
<dbReference type="Proteomes" id="UP001501411">
    <property type="component" value="Unassembled WGS sequence"/>
</dbReference>
<comment type="caution">
    <text evidence="2">The sequence shown here is derived from an EMBL/GenBank/DDBJ whole genome shotgun (WGS) entry which is preliminary data.</text>
</comment>
<sequence length="74" mass="8434">MVYNYHKKSLVIRLGIFLYRQNTAIFLFLIILTFDLPHTPIAKNASAYPVKCMDASSFAAVEEPGKNRYTIPNP</sequence>
<gene>
    <name evidence="2" type="ORF">GCM10023231_00280</name>
</gene>
<evidence type="ECO:0000313" key="3">
    <source>
        <dbReference type="Proteomes" id="UP001501411"/>
    </source>
</evidence>